<dbReference type="GeneID" id="16067557"/>
<dbReference type="PRINTS" id="PR00412">
    <property type="entry name" value="EPOXHYDRLASE"/>
</dbReference>
<keyword evidence="6" id="KW-0812">Transmembrane</keyword>
<feature type="transmembrane region" description="Helical" evidence="6">
    <location>
        <begin position="424"/>
        <end position="442"/>
    </location>
</feature>
<dbReference type="Gene3D" id="3.40.50.1820">
    <property type="entry name" value="alpha/beta hydrolase"/>
    <property type="match status" value="1"/>
</dbReference>
<keyword evidence="2" id="KW-0058">Aromatic hydrocarbons catabolism</keyword>
<dbReference type="Pfam" id="PF06441">
    <property type="entry name" value="EHN"/>
    <property type="match status" value="1"/>
</dbReference>
<dbReference type="PANTHER" id="PTHR21661">
    <property type="entry name" value="EPOXIDE HYDROLASE 1-RELATED"/>
    <property type="match status" value="1"/>
</dbReference>
<keyword evidence="6" id="KW-1133">Transmembrane helix</keyword>
<dbReference type="Proteomes" id="UP000007799">
    <property type="component" value="Unassembled WGS sequence"/>
</dbReference>
<dbReference type="InParanoid" id="F2TWF5"/>
<dbReference type="OMA" id="YSAMMVT"/>
<keyword evidence="6" id="KW-0472">Membrane</keyword>
<evidence type="ECO:0000256" key="5">
    <source>
        <dbReference type="SAM" id="MobiDB-lite"/>
    </source>
</evidence>
<evidence type="ECO:0000256" key="2">
    <source>
        <dbReference type="ARBA" id="ARBA00022797"/>
    </source>
</evidence>
<dbReference type="PANTHER" id="PTHR21661:SF35">
    <property type="entry name" value="EPOXIDE HYDROLASE"/>
    <property type="match status" value="1"/>
</dbReference>
<dbReference type="OrthoDB" id="7130006at2759"/>
<organism evidence="9">
    <name type="scientific">Salpingoeca rosetta (strain ATCC 50818 / BSB-021)</name>
    <dbReference type="NCBI Taxonomy" id="946362"/>
    <lineage>
        <taxon>Eukaryota</taxon>
        <taxon>Choanoflagellata</taxon>
        <taxon>Craspedida</taxon>
        <taxon>Salpingoecidae</taxon>
        <taxon>Salpingoeca</taxon>
    </lineage>
</organism>
<proteinExistence type="inferred from homology"/>
<dbReference type="InterPro" id="IPR000639">
    <property type="entry name" value="Epox_hydrolase-like"/>
</dbReference>
<dbReference type="FunCoup" id="F2TWF5">
    <property type="interactions" value="330"/>
</dbReference>
<feature type="domain" description="Epoxide hydrolase N-terminal" evidence="7">
    <location>
        <begin position="6"/>
        <end position="110"/>
    </location>
</feature>
<comment type="similarity">
    <text evidence="1">Belongs to the peptidase S33 family.</text>
</comment>
<dbReference type="PIRSF" id="PIRSF001112">
    <property type="entry name" value="Epoxide_hydrolase"/>
    <property type="match status" value="1"/>
</dbReference>
<dbReference type="RefSeq" id="XP_004998970.1">
    <property type="nucleotide sequence ID" value="XM_004998913.1"/>
</dbReference>
<evidence type="ECO:0000256" key="6">
    <source>
        <dbReference type="SAM" id="Phobius"/>
    </source>
</evidence>
<accession>F2TWF5</accession>
<sequence>MSVGVERFEVPFREEDMEEVRQKLAQARPAPASPSPDWKAGTPTHVLQDAIKYWKESYDWKAAVEKLNTFDHFTCPVDDLRIHFIHQKTTAKERTPLLLIHGWPGSVFEFHKLIPLLTADKDGHGFDVIAPSLPGYGWSEAPKQEGMDTYAIANVFDKLMKKLGYEHYVVQGGDWGGIIARALGRHHAKSCVGLHVNFLACVPPPVRGPVSLWHNVRHWAPLVLAPLVMSKEDSAMVATTRTFFREGTGYQFIQATRPDTLAQGLNDSPVGLLSWLLEKFYAWSDSSAAEPFRSVSLDEVLTHVMIYWTTQSIGSSMHLYYESLAVMRSKPLALSGGYIDVPTAAACFPKEIIQTPESVARRTYNLQQYTKFEAGGHFAALEQPEVLASDVRRFFGGRSTFSKLQQRASALGNASPRTLAPPDWVDMMCLVLVVALVLWFVLSWV</sequence>
<gene>
    <name evidence="8" type="ORF">PTSG_00421</name>
</gene>
<evidence type="ECO:0000259" key="7">
    <source>
        <dbReference type="Pfam" id="PF06441"/>
    </source>
</evidence>
<evidence type="ECO:0000256" key="1">
    <source>
        <dbReference type="ARBA" id="ARBA00010088"/>
    </source>
</evidence>
<dbReference type="InterPro" id="IPR029058">
    <property type="entry name" value="AB_hydrolase_fold"/>
</dbReference>
<keyword evidence="9" id="KW-1185">Reference proteome</keyword>
<reference evidence="8" key="1">
    <citation type="submission" date="2009-08" db="EMBL/GenBank/DDBJ databases">
        <title>Annotation of Salpingoeca rosetta.</title>
        <authorList>
            <consortium name="The Broad Institute Genome Sequencing Platform"/>
            <person name="Russ C."/>
            <person name="Cuomo C."/>
            <person name="Burger G."/>
            <person name="Gray M.W."/>
            <person name="Holland P.W.H."/>
            <person name="King N."/>
            <person name="Lang F.B.F."/>
            <person name="Roger A.J."/>
            <person name="Ruiz-Trillo I."/>
            <person name="Young S.K."/>
            <person name="Zeng Q."/>
            <person name="Gargeya S."/>
            <person name="Alvarado L."/>
            <person name="Berlin A."/>
            <person name="Chapman S.B."/>
            <person name="Chen Z."/>
            <person name="Freedman E."/>
            <person name="Gellesch M."/>
            <person name="Goldberg J."/>
            <person name="Griggs A."/>
            <person name="Gujja S."/>
            <person name="Heilman E."/>
            <person name="Heiman D."/>
            <person name="Howarth C."/>
            <person name="Mehta T."/>
            <person name="Neiman D."/>
            <person name="Pearson M."/>
            <person name="Roberts A."/>
            <person name="Saif S."/>
            <person name="Shea T."/>
            <person name="Shenoy N."/>
            <person name="Sisk P."/>
            <person name="Stolte C."/>
            <person name="Sykes S."/>
            <person name="White J."/>
            <person name="Yandava C."/>
            <person name="Haas B."/>
            <person name="Nusbaum C."/>
            <person name="Birren B."/>
        </authorList>
    </citation>
    <scope>NUCLEOTIDE SEQUENCE [LARGE SCALE GENOMIC DNA]</scope>
    <source>
        <strain evidence="8">ATCC 50818</strain>
    </source>
</reference>
<feature type="region of interest" description="Disordered" evidence="5">
    <location>
        <begin position="22"/>
        <end position="41"/>
    </location>
</feature>
<keyword evidence="3" id="KW-0378">Hydrolase</keyword>
<evidence type="ECO:0000256" key="4">
    <source>
        <dbReference type="PIRSR" id="PIRSR001112-1"/>
    </source>
</evidence>
<evidence type="ECO:0000313" key="9">
    <source>
        <dbReference type="Proteomes" id="UP000007799"/>
    </source>
</evidence>
<feature type="active site" description="Nucleophile" evidence="4">
    <location>
        <position position="174"/>
    </location>
</feature>
<dbReference type="KEGG" id="sre:PTSG_00421"/>
<dbReference type="EMBL" id="GL832955">
    <property type="protein sequence ID" value="EGD72401.1"/>
    <property type="molecule type" value="Genomic_DNA"/>
</dbReference>
<feature type="active site" description="Proton donor" evidence="4">
    <location>
        <position position="320"/>
    </location>
</feature>
<evidence type="ECO:0000313" key="8">
    <source>
        <dbReference type="EMBL" id="EGD72401.1"/>
    </source>
</evidence>
<dbReference type="eggNOG" id="KOG2565">
    <property type="taxonomic scope" value="Eukaryota"/>
</dbReference>
<dbReference type="AlphaFoldDB" id="F2TWF5"/>
<dbReference type="STRING" id="946362.F2TWF5"/>
<dbReference type="SUPFAM" id="SSF53474">
    <property type="entry name" value="alpha/beta-Hydrolases"/>
    <property type="match status" value="1"/>
</dbReference>
<dbReference type="InterPro" id="IPR010497">
    <property type="entry name" value="Epoxide_hydro_N"/>
</dbReference>
<dbReference type="GO" id="GO:0004301">
    <property type="term" value="F:epoxide hydrolase activity"/>
    <property type="evidence" value="ECO:0007669"/>
    <property type="project" value="TreeGrafter"/>
</dbReference>
<evidence type="ECO:0000256" key="3">
    <source>
        <dbReference type="ARBA" id="ARBA00022801"/>
    </source>
</evidence>
<protein>
    <recommendedName>
        <fullName evidence="7">Epoxide hydrolase N-terminal domain-containing protein</fullName>
    </recommendedName>
</protein>
<dbReference type="GO" id="GO:0097176">
    <property type="term" value="P:epoxide metabolic process"/>
    <property type="evidence" value="ECO:0007669"/>
    <property type="project" value="TreeGrafter"/>
</dbReference>
<feature type="active site" description="Proton acceptor" evidence="4">
    <location>
        <position position="377"/>
    </location>
</feature>
<name>F2TWF5_SALR5</name>
<dbReference type="InterPro" id="IPR016292">
    <property type="entry name" value="Epoxide_hydrolase"/>
</dbReference>